<evidence type="ECO:0000256" key="2">
    <source>
        <dbReference type="ARBA" id="ARBA00013081"/>
    </source>
</evidence>
<dbReference type="EC" id="3.1.3.16" evidence="2"/>
<comment type="caution">
    <text evidence="8">The sequence shown here is derived from an EMBL/GenBank/DDBJ whole genome shotgun (WGS) entry which is preliminary data.</text>
</comment>
<keyword evidence="9" id="KW-1185">Reference proteome</keyword>
<evidence type="ECO:0000256" key="3">
    <source>
        <dbReference type="ARBA" id="ARBA00022801"/>
    </source>
</evidence>
<dbReference type="AlphaFoldDB" id="A0A2P5F4E9"/>
<proteinExistence type="predicted"/>
<dbReference type="SMART" id="SM00577">
    <property type="entry name" value="CPDc"/>
    <property type="match status" value="1"/>
</dbReference>
<dbReference type="GO" id="GO:0008420">
    <property type="term" value="F:RNA polymerase II CTD heptapeptide repeat phosphatase activity"/>
    <property type="evidence" value="ECO:0007669"/>
    <property type="project" value="InterPro"/>
</dbReference>
<dbReference type="GO" id="GO:0005634">
    <property type="term" value="C:nucleus"/>
    <property type="evidence" value="ECO:0007669"/>
    <property type="project" value="UniProtKB-SubCell"/>
</dbReference>
<feature type="domain" description="FCP1 homology" evidence="7">
    <location>
        <begin position="134"/>
        <end position="386"/>
    </location>
</feature>
<keyword evidence="3" id="KW-0378">Hydrolase</keyword>
<accession>A0A2P5F4E9</accession>
<protein>
    <recommendedName>
        <fullName evidence="2">protein-serine/threonine phosphatase</fullName>
        <ecNumber evidence="2">3.1.3.16</ecNumber>
    </recommendedName>
</protein>
<sequence length="521" mass="58542">MSRLGVKSSVYQGDDSCLGELDVIPVKDQNFQFPNNEIRIHRISPRSQRCRPLSILQTISPSSVCCKLESSSPFQQPNLINLHAICYRKLQTAVVLVGDGEIHLVAMRSKRKKYPCFWCYSVPKGLYNASLAMLNVRCLPIVFDLDETLVAANSMRSFEDKIGVLRGRTASETDPLRLAEMNAQVKRYEDDRLILKQYAESDSVMDDGKVLKVQAEEVPLLSDDHETKLVRPVIRLQEKNIVLTRIFPEIRDTSVLVRLRPAWEVMRSYLTTGGRKRFEVFVCTMAERNYALEMWRLLDPQGLLIGSNQLRDRVVCVKSGSKKSLMNVFQDGICPSRMAMVIDDRLDVWEDKDQPQIHEVPPFTPYYAPEVETANDLHVLHIAKNVVEHVRKCFFEDFDGSLLRKITDVFYEDDVVNSPSSPDMSSYLASTLELVVVAGPKVWRSSAHGRACGPSTKALAALMACGSWVNGPTELCLGGPNCPAHRCFLDLPVSKCVLWVCPTGGCWALCLTEPLLVGFPA</sequence>
<dbReference type="Pfam" id="PF03031">
    <property type="entry name" value="NIF"/>
    <property type="match status" value="1"/>
</dbReference>
<dbReference type="InterPro" id="IPR036412">
    <property type="entry name" value="HAD-like_sf"/>
</dbReference>
<name>A0A2P5F4E9_TREOI</name>
<dbReference type="SUPFAM" id="SSF56784">
    <property type="entry name" value="HAD-like"/>
    <property type="match status" value="1"/>
</dbReference>
<comment type="subcellular location">
    <subcellularLocation>
        <location evidence="1">Nucleus</location>
    </subcellularLocation>
</comment>
<dbReference type="InterPro" id="IPR004274">
    <property type="entry name" value="FCP1_dom"/>
</dbReference>
<organism evidence="8 9">
    <name type="scientific">Trema orientale</name>
    <name type="common">Charcoal tree</name>
    <name type="synonym">Celtis orientalis</name>
    <dbReference type="NCBI Taxonomy" id="63057"/>
    <lineage>
        <taxon>Eukaryota</taxon>
        <taxon>Viridiplantae</taxon>
        <taxon>Streptophyta</taxon>
        <taxon>Embryophyta</taxon>
        <taxon>Tracheophyta</taxon>
        <taxon>Spermatophyta</taxon>
        <taxon>Magnoliopsida</taxon>
        <taxon>eudicotyledons</taxon>
        <taxon>Gunneridae</taxon>
        <taxon>Pentapetalae</taxon>
        <taxon>rosids</taxon>
        <taxon>fabids</taxon>
        <taxon>Rosales</taxon>
        <taxon>Cannabaceae</taxon>
        <taxon>Trema</taxon>
    </lineage>
</organism>
<dbReference type="PANTHER" id="PTHR23081">
    <property type="entry name" value="RNA POLYMERASE II CTD PHOSPHATASE"/>
    <property type="match status" value="1"/>
</dbReference>
<dbReference type="Proteomes" id="UP000237000">
    <property type="component" value="Unassembled WGS sequence"/>
</dbReference>
<dbReference type="PROSITE" id="PS50969">
    <property type="entry name" value="FCP1"/>
    <property type="match status" value="1"/>
</dbReference>
<dbReference type="InParanoid" id="A0A2P5F4E9"/>
<evidence type="ECO:0000259" key="7">
    <source>
        <dbReference type="PROSITE" id="PS50969"/>
    </source>
</evidence>
<evidence type="ECO:0000256" key="5">
    <source>
        <dbReference type="ARBA" id="ARBA00047761"/>
    </source>
</evidence>
<keyword evidence="4" id="KW-0539">Nucleus</keyword>
<evidence type="ECO:0000256" key="1">
    <source>
        <dbReference type="ARBA" id="ARBA00004123"/>
    </source>
</evidence>
<reference evidence="9" key="1">
    <citation type="submission" date="2016-06" db="EMBL/GenBank/DDBJ databases">
        <title>Parallel loss of symbiosis genes in relatives of nitrogen-fixing non-legume Parasponia.</title>
        <authorList>
            <person name="Van Velzen R."/>
            <person name="Holmer R."/>
            <person name="Bu F."/>
            <person name="Rutten L."/>
            <person name="Van Zeijl A."/>
            <person name="Liu W."/>
            <person name="Santuari L."/>
            <person name="Cao Q."/>
            <person name="Sharma T."/>
            <person name="Shen D."/>
            <person name="Roswanjaya Y."/>
            <person name="Wardhani T."/>
            <person name="Kalhor M.S."/>
            <person name="Jansen J."/>
            <person name="Van den Hoogen J."/>
            <person name="Gungor B."/>
            <person name="Hartog M."/>
            <person name="Hontelez J."/>
            <person name="Verver J."/>
            <person name="Yang W.-C."/>
            <person name="Schijlen E."/>
            <person name="Repin R."/>
            <person name="Schilthuizen M."/>
            <person name="Schranz E."/>
            <person name="Heidstra R."/>
            <person name="Miyata K."/>
            <person name="Fedorova E."/>
            <person name="Kohlen W."/>
            <person name="Bisseling T."/>
            <person name="Smit S."/>
            <person name="Geurts R."/>
        </authorList>
    </citation>
    <scope>NUCLEOTIDE SEQUENCE [LARGE SCALE GENOMIC DNA]</scope>
    <source>
        <strain evidence="9">cv. RG33-2</strain>
    </source>
</reference>
<comment type="catalytic activity">
    <reaction evidence="6">
        <text>O-phospho-L-threonyl-[protein] + H2O = L-threonyl-[protein] + phosphate</text>
        <dbReference type="Rhea" id="RHEA:47004"/>
        <dbReference type="Rhea" id="RHEA-COMP:11060"/>
        <dbReference type="Rhea" id="RHEA-COMP:11605"/>
        <dbReference type="ChEBI" id="CHEBI:15377"/>
        <dbReference type="ChEBI" id="CHEBI:30013"/>
        <dbReference type="ChEBI" id="CHEBI:43474"/>
        <dbReference type="ChEBI" id="CHEBI:61977"/>
        <dbReference type="EC" id="3.1.3.16"/>
    </reaction>
</comment>
<dbReference type="InterPro" id="IPR039189">
    <property type="entry name" value="Fcp1"/>
</dbReference>
<dbReference type="PANTHER" id="PTHR23081:SF24">
    <property type="entry name" value="RNA POLYMERASE II C-TERMINAL DOMAIN PHOSPHATASE-LIKE 2"/>
    <property type="match status" value="1"/>
</dbReference>
<dbReference type="FunFam" id="3.40.50.1000:FF:000035">
    <property type="entry name" value="RNA polymerase II C-terminal domain phosphatase-like 1"/>
    <property type="match status" value="1"/>
</dbReference>
<evidence type="ECO:0000256" key="6">
    <source>
        <dbReference type="ARBA" id="ARBA00048336"/>
    </source>
</evidence>
<dbReference type="EMBL" id="JXTC01000063">
    <property type="protein sequence ID" value="PON92652.1"/>
    <property type="molecule type" value="Genomic_DNA"/>
</dbReference>
<gene>
    <name evidence="8" type="ORF">TorRG33x02_115120</name>
</gene>
<evidence type="ECO:0000256" key="4">
    <source>
        <dbReference type="ARBA" id="ARBA00023242"/>
    </source>
</evidence>
<dbReference type="InterPro" id="IPR023214">
    <property type="entry name" value="HAD_sf"/>
</dbReference>
<evidence type="ECO:0000313" key="8">
    <source>
        <dbReference type="EMBL" id="PON92652.1"/>
    </source>
</evidence>
<evidence type="ECO:0000313" key="9">
    <source>
        <dbReference type="Proteomes" id="UP000237000"/>
    </source>
</evidence>
<dbReference type="OrthoDB" id="10249888at2759"/>
<dbReference type="STRING" id="63057.A0A2P5F4E9"/>
<dbReference type="Gene3D" id="3.40.50.1000">
    <property type="entry name" value="HAD superfamily/HAD-like"/>
    <property type="match status" value="1"/>
</dbReference>
<comment type="catalytic activity">
    <reaction evidence="5">
        <text>O-phospho-L-seryl-[protein] + H2O = L-seryl-[protein] + phosphate</text>
        <dbReference type="Rhea" id="RHEA:20629"/>
        <dbReference type="Rhea" id="RHEA-COMP:9863"/>
        <dbReference type="Rhea" id="RHEA-COMP:11604"/>
        <dbReference type="ChEBI" id="CHEBI:15377"/>
        <dbReference type="ChEBI" id="CHEBI:29999"/>
        <dbReference type="ChEBI" id="CHEBI:43474"/>
        <dbReference type="ChEBI" id="CHEBI:83421"/>
        <dbReference type="EC" id="3.1.3.16"/>
    </reaction>
</comment>